<dbReference type="Proteomes" id="UP001473302">
    <property type="component" value="Unassembled WGS sequence"/>
</dbReference>
<keyword evidence="3 5" id="KW-0378">Hydrolase</keyword>
<dbReference type="PRINTS" id="PR00723">
    <property type="entry name" value="SUBTILISIN"/>
</dbReference>
<keyword evidence="10" id="KW-1185">Reference proteome</keyword>
<dbReference type="InterPro" id="IPR023828">
    <property type="entry name" value="Peptidase_S8_Ser-AS"/>
</dbReference>
<comment type="caution">
    <text evidence="9">The sequence shown here is derived from an EMBL/GenBank/DDBJ whole genome shotgun (WGS) entry which is preliminary data.</text>
</comment>
<dbReference type="PROSITE" id="PS00137">
    <property type="entry name" value="SUBTILASE_HIS"/>
    <property type="match status" value="1"/>
</dbReference>
<evidence type="ECO:0000256" key="6">
    <source>
        <dbReference type="RuleBase" id="RU003355"/>
    </source>
</evidence>
<feature type="chain" id="PRO_5045277335" description="Peptidase S8/S53 domain-containing protein" evidence="7">
    <location>
        <begin position="21"/>
        <end position="460"/>
    </location>
</feature>
<evidence type="ECO:0000313" key="9">
    <source>
        <dbReference type="EMBL" id="GAA5810951.1"/>
    </source>
</evidence>
<evidence type="ECO:0000259" key="8">
    <source>
        <dbReference type="Pfam" id="PF00082"/>
    </source>
</evidence>
<dbReference type="CDD" id="cd04077">
    <property type="entry name" value="Peptidases_S8_PCSK9_ProteinaseK_like"/>
    <property type="match status" value="1"/>
</dbReference>
<dbReference type="PROSITE" id="PS00138">
    <property type="entry name" value="SUBTILASE_SER"/>
    <property type="match status" value="1"/>
</dbReference>
<dbReference type="PANTHER" id="PTHR43806">
    <property type="entry name" value="PEPTIDASE S8"/>
    <property type="match status" value="1"/>
</dbReference>
<gene>
    <name evidence="9" type="ORF">MFLAVUS_004379</name>
</gene>
<dbReference type="PANTHER" id="PTHR43806:SF66">
    <property type="entry name" value="SERIN ENDOPEPTIDASE"/>
    <property type="match status" value="1"/>
</dbReference>
<dbReference type="InterPro" id="IPR034193">
    <property type="entry name" value="PCSK9_ProteinaseK-like"/>
</dbReference>
<dbReference type="InterPro" id="IPR050131">
    <property type="entry name" value="Peptidase_S8_subtilisin-like"/>
</dbReference>
<dbReference type="InterPro" id="IPR023827">
    <property type="entry name" value="Peptidase_S8_Asp-AS"/>
</dbReference>
<dbReference type="InterPro" id="IPR000209">
    <property type="entry name" value="Peptidase_S8/S53_dom"/>
</dbReference>
<organism evidence="9 10">
    <name type="scientific">Mucor flavus</name>
    <dbReference type="NCBI Taxonomy" id="439312"/>
    <lineage>
        <taxon>Eukaryota</taxon>
        <taxon>Fungi</taxon>
        <taxon>Fungi incertae sedis</taxon>
        <taxon>Mucoromycota</taxon>
        <taxon>Mucoromycotina</taxon>
        <taxon>Mucoromycetes</taxon>
        <taxon>Mucorales</taxon>
        <taxon>Mucorineae</taxon>
        <taxon>Mucoraceae</taxon>
        <taxon>Mucor</taxon>
    </lineage>
</organism>
<feature type="active site" description="Charge relay system" evidence="5">
    <location>
        <position position="215"/>
    </location>
</feature>
<dbReference type="SUPFAM" id="SSF52743">
    <property type="entry name" value="Subtilisin-like"/>
    <property type="match status" value="1"/>
</dbReference>
<feature type="domain" description="Peptidase S8/S53" evidence="8">
    <location>
        <begin position="206"/>
        <end position="426"/>
    </location>
</feature>
<dbReference type="PROSITE" id="PS51892">
    <property type="entry name" value="SUBTILASE"/>
    <property type="match status" value="1"/>
</dbReference>
<keyword evidence="7" id="KW-0732">Signal</keyword>
<evidence type="ECO:0000256" key="4">
    <source>
        <dbReference type="ARBA" id="ARBA00022825"/>
    </source>
</evidence>
<evidence type="ECO:0000256" key="7">
    <source>
        <dbReference type="SAM" id="SignalP"/>
    </source>
</evidence>
<dbReference type="EMBL" id="BAABUK010000008">
    <property type="protein sequence ID" value="GAA5810951.1"/>
    <property type="molecule type" value="Genomic_DNA"/>
</dbReference>
<evidence type="ECO:0000313" key="10">
    <source>
        <dbReference type="Proteomes" id="UP001473302"/>
    </source>
</evidence>
<dbReference type="InterPro" id="IPR015500">
    <property type="entry name" value="Peptidase_S8_subtilisin-rel"/>
</dbReference>
<dbReference type="InterPro" id="IPR022398">
    <property type="entry name" value="Peptidase_S8_His-AS"/>
</dbReference>
<feature type="signal peptide" evidence="7">
    <location>
        <begin position="1"/>
        <end position="20"/>
    </location>
</feature>
<comment type="similarity">
    <text evidence="1 5 6">Belongs to the peptidase S8 family.</text>
</comment>
<dbReference type="InterPro" id="IPR036852">
    <property type="entry name" value="Peptidase_S8/S53_dom_sf"/>
</dbReference>
<proteinExistence type="inferred from homology"/>
<dbReference type="PROSITE" id="PS00136">
    <property type="entry name" value="SUBTILASE_ASP"/>
    <property type="match status" value="1"/>
</dbReference>
<dbReference type="Pfam" id="PF00082">
    <property type="entry name" value="Peptidase_S8"/>
    <property type="match status" value="1"/>
</dbReference>
<accession>A0ABP9YVR2</accession>
<reference evidence="9 10" key="1">
    <citation type="submission" date="2024-04" db="EMBL/GenBank/DDBJ databases">
        <title>genome sequences of Mucor flavus KT1a and Helicostylum pulchrum KT1b strains isolated from the surface of a dry-aged beef.</title>
        <authorList>
            <person name="Toyotome T."/>
            <person name="Hosono M."/>
            <person name="Torimaru M."/>
            <person name="Fukuda K."/>
            <person name="Mikami N."/>
        </authorList>
    </citation>
    <scope>NUCLEOTIDE SEQUENCE [LARGE SCALE GENOMIC DNA]</scope>
    <source>
        <strain evidence="9 10">KT1a</strain>
    </source>
</reference>
<sequence>MKTTAIITSALFLTINIAFAQFNGHVSNRATHIVKLKSAMDSTAAQNLILASHKAYSQSKSGPKYSLFRKRRRSYLSTKTNQQMEEDDATLLQPKLILDYLAVDESFTTIAGVFTDDQFMDYLHQQSNIEYIEINQLYKAQALLPLLNYNLNNNTNAYTYLQRIQELKFERRGLMQNMVSPNWGQSRITQRGLGSMDQYTYDDAAGEGIHVFVLDTGVNVDHLDFEGRAENNANFVETENGTDMGGHGTHVAGKIAGNLYGIAKKVQIHSVKILNKSGDGTTAQLIKGITHVIKTAIPGKTLINLSLSGPKSRIIDDILNKAVMEHNIPVFVSSGNSASDACFFSPSSNPNVFAVGASDRNDEVPTYSDVGQCVRMYAPGSEIESTWISGPDATKIIDGTSMANPHVTGIAAILLSRKSYATVKELYKDLADMGTADALSFKWSSPTISNHNLLAFVENI</sequence>
<keyword evidence="4 5" id="KW-0720">Serine protease</keyword>
<keyword evidence="2 5" id="KW-0645">Protease</keyword>
<protein>
    <recommendedName>
        <fullName evidence="8">Peptidase S8/S53 domain-containing protein</fullName>
    </recommendedName>
</protein>
<evidence type="ECO:0000256" key="2">
    <source>
        <dbReference type="ARBA" id="ARBA00022670"/>
    </source>
</evidence>
<evidence type="ECO:0000256" key="3">
    <source>
        <dbReference type="ARBA" id="ARBA00022801"/>
    </source>
</evidence>
<name>A0ABP9YVR2_9FUNG</name>
<feature type="active site" description="Charge relay system" evidence="5">
    <location>
        <position position="247"/>
    </location>
</feature>
<evidence type="ECO:0000256" key="1">
    <source>
        <dbReference type="ARBA" id="ARBA00011073"/>
    </source>
</evidence>
<evidence type="ECO:0000256" key="5">
    <source>
        <dbReference type="PROSITE-ProRule" id="PRU01240"/>
    </source>
</evidence>
<feature type="active site" description="Charge relay system" evidence="5">
    <location>
        <position position="401"/>
    </location>
</feature>
<dbReference type="Gene3D" id="3.40.50.200">
    <property type="entry name" value="Peptidase S8/S53 domain"/>
    <property type="match status" value="1"/>
</dbReference>